<evidence type="ECO:0000259" key="8">
    <source>
        <dbReference type="Pfam" id="PF10150"/>
    </source>
</evidence>
<sequence>MKGSVIALDRYKGRLAAAHIVDGRLEDLLIEPPDDVTLPGAIFRAICDRPLKGQGGMMLRLPDGETAFLRQGKGLKPGQPVLVQVTGFAEDGKAVPVAQKLLFKSRFAIVTPDAPGINVSRAIRDDEERVRLLEIAHEVMEGAEEGLILRSVAVTGTDDEIADDIAQMLQLSRTVRADGDGQGQATELLLDGADPHHQAWREWPTPDQLDQDAGAFDRHGVTDMIADLAHARVPLSGAAFAFVEPTRAFVAVDVNTGGDTSPAAGLKANIATAQALPRALRCRGLGGQIVVDFAPSPKKDRRQIEQALRKAFRADGIETSLVGWTTLGNFELQRKRERMSLSACLKDLT</sequence>
<evidence type="ECO:0000313" key="10">
    <source>
        <dbReference type="Proteomes" id="UP000609802"/>
    </source>
</evidence>
<evidence type="ECO:0000256" key="1">
    <source>
        <dbReference type="ARBA" id="ARBA00001946"/>
    </source>
</evidence>
<organism evidence="9 10">
    <name type="scientific">Aliiroseovarius zhejiangensis</name>
    <dbReference type="NCBI Taxonomy" id="1632025"/>
    <lineage>
        <taxon>Bacteria</taxon>
        <taxon>Pseudomonadati</taxon>
        <taxon>Pseudomonadota</taxon>
        <taxon>Alphaproteobacteria</taxon>
        <taxon>Rhodobacterales</taxon>
        <taxon>Paracoccaceae</taxon>
        <taxon>Aliiroseovarius</taxon>
    </lineage>
</organism>
<evidence type="ECO:0000256" key="3">
    <source>
        <dbReference type="ARBA" id="ARBA00022723"/>
    </source>
</evidence>
<dbReference type="PANTHER" id="PTHR30001:SF1">
    <property type="entry name" value="RIBONUCLEASE E_G-LIKE PROTEIN, CHLOROPLASTIC"/>
    <property type="match status" value="1"/>
</dbReference>
<evidence type="ECO:0000256" key="4">
    <source>
        <dbReference type="ARBA" id="ARBA00022759"/>
    </source>
</evidence>
<dbReference type="PANTHER" id="PTHR30001">
    <property type="entry name" value="RIBONUCLEASE"/>
    <property type="match status" value="1"/>
</dbReference>
<dbReference type="EMBL" id="BNCH01000003">
    <property type="protein sequence ID" value="GHE98898.1"/>
    <property type="molecule type" value="Genomic_DNA"/>
</dbReference>
<feature type="domain" description="RNA-binding protein AU-1/Ribonuclease E/G" evidence="8">
    <location>
        <begin position="212"/>
        <end position="336"/>
    </location>
</feature>
<accession>A0ABQ3J2B0</accession>
<keyword evidence="7" id="KW-0694">RNA-binding</keyword>
<keyword evidence="2" id="KW-0540">Nuclease</keyword>
<evidence type="ECO:0000256" key="7">
    <source>
        <dbReference type="ARBA" id="ARBA00022884"/>
    </source>
</evidence>
<comment type="caution">
    <text evidence="9">The sequence shown here is derived from an EMBL/GenBank/DDBJ whole genome shotgun (WGS) entry which is preliminary data.</text>
</comment>
<dbReference type="InterPro" id="IPR019307">
    <property type="entry name" value="RNA-bd_AU-1/RNase_E/G"/>
</dbReference>
<keyword evidence="5" id="KW-0378">Hydrolase</keyword>
<comment type="cofactor">
    <cofactor evidence="1">
        <name>Mg(2+)</name>
        <dbReference type="ChEBI" id="CHEBI:18420"/>
    </cofactor>
</comment>
<dbReference type="Proteomes" id="UP000609802">
    <property type="component" value="Unassembled WGS sequence"/>
</dbReference>
<reference evidence="10" key="1">
    <citation type="journal article" date="2019" name="Int. J. Syst. Evol. Microbiol.">
        <title>The Global Catalogue of Microorganisms (GCM) 10K type strain sequencing project: providing services to taxonomists for standard genome sequencing and annotation.</title>
        <authorList>
            <consortium name="The Broad Institute Genomics Platform"/>
            <consortium name="The Broad Institute Genome Sequencing Center for Infectious Disease"/>
            <person name="Wu L."/>
            <person name="Ma J."/>
        </authorList>
    </citation>
    <scope>NUCLEOTIDE SEQUENCE [LARGE SCALE GENOMIC DNA]</scope>
    <source>
        <strain evidence="10">KCTC 42443</strain>
    </source>
</reference>
<keyword evidence="3" id="KW-0479">Metal-binding</keyword>
<feature type="domain" description="RNA-binding protein AU-1/Ribonuclease E/G" evidence="8">
    <location>
        <begin position="104"/>
        <end position="203"/>
    </location>
</feature>
<keyword evidence="4" id="KW-0255">Endonuclease</keyword>
<evidence type="ECO:0000256" key="2">
    <source>
        <dbReference type="ARBA" id="ARBA00022722"/>
    </source>
</evidence>
<evidence type="ECO:0000256" key="6">
    <source>
        <dbReference type="ARBA" id="ARBA00022842"/>
    </source>
</evidence>
<proteinExistence type="predicted"/>
<name>A0ABQ3J2B0_9RHOB</name>
<gene>
    <name evidence="9" type="ORF">GCM10016455_19630</name>
</gene>
<dbReference type="InterPro" id="IPR004659">
    <property type="entry name" value="RNase_E/G"/>
</dbReference>
<keyword evidence="6" id="KW-0460">Magnesium</keyword>
<dbReference type="Pfam" id="PF10150">
    <property type="entry name" value="RNase_E_G"/>
    <property type="match status" value="2"/>
</dbReference>
<dbReference type="RefSeq" id="WP_191286324.1">
    <property type="nucleotide sequence ID" value="NZ_BNCH01000003.1"/>
</dbReference>
<keyword evidence="10" id="KW-1185">Reference proteome</keyword>
<evidence type="ECO:0000256" key="5">
    <source>
        <dbReference type="ARBA" id="ARBA00022801"/>
    </source>
</evidence>
<evidence type="ECO:0000313" key="9">
    <source>
        <dbReference type="EMBL" id="GHE98898.1"/>
    </source>
</evidence>
<protein>
    <submittedName>
        <fullName evidence="9">Ribonuclease G</fullName>
    </submittedName>
</protein>